<evidence type="ECO:0000259" key="23">
    <source>
        <dbReference type="Pfam" id="PF02875"/>
    </source>
</evidence>
<keyword evidence="9 22" id="KW-0436">Ligase</keyword>
<dbReference type="GO" id="GO:0008841">
    <property type="term" value="F:dihydrofolate synthase activity"/>
    <property type="evidence" value="ECO:0007669"/>
    <property type="project" value="UniProtKB-EC"/>
</dbReference>
<dbReference type="Gene3D" id="3.40.1190.10">
    <property type="entry name" value="Mur-like, catalytic domain"/>
    <property type="match status" value="1"/>
</dbReference>
<reference evidence="25 26" key="1">
    <citation type="submission" date="2020-12" db="EMBL/GenBank/DDBJ databases">
        <title>Sulforoseuscoccus oceanibium gen. nov., sp. nov., a representative of the phylum Verrucomicrobia with special cytoplasmic membrane, and proposal of Sulforoseuscoccusaceae fam. nov.</title>
        <authorList>
            <person name="Xi F."/>
        </authorList>
    </citation>
    <scope>NUCLEOTIDE SEQUENCE [LARGE SCALE GENOMIC DNA]</scope>
    <source>
        <strain evidence="25 26">T37</strain>
    </source>
</reference>
<evidence type="ECO:0000256" key="1">
    <source>
        <dbReference type="ARBA" id="ARBA00001946"/>
    </source>
</evidence>
<evidence type="ECO:0000256" key="13">
    <source>
        <dbReference type="ARBA" id="ARBA00022842"/>
    </source>
</evidence>
<keyword evidence="13" id="KW-0460">Magnesium</keyword>
<evidence type="ECO:0000256" key="5">
    <source>
        <dbReference type="ARBA" id="ARBA00008276"/>
    </source>
</evidence>
<gene>
    <name evidence="25" type="ORF">G3M56_003975</name>
</gene>
<dbReference type="GO" id="GO:0046872">
    <property type="term" value="F:metal ion binding"/>
    <property type="evidence" value="ECO:0007669"/>
    <property type="project" value="UniProtKB-KW"/>
</dbReference>
<dbReference type="SUPFAM" id="SSF53623">
    <property type="entry name" value="MurD-like peptide ligases, catalytic domain"/>
    <property type="match status" value="1"/>
</dbReference>
<accession>A0A6B3LDI9</accession>
<comment type="pathway">
    <text evidence="4">Cofactor biosynthesis; tetrahydrofolylpolyglutamate biosynthesis.</text>
</comment>
<dbReference type="GO" id="GO:0004326">
    <property type="term" value="F:tetrahydrofolylpolyglutamate synthase activity"/>
    <property type="evidence" value="ECO:0007669"/>
    <property type="project" value="UniProtKB-EC"/>
</dbReference>
<evidence type="ECO:0000256" key="17">
    <source>
        <dbReference type="ARBA" id="ARBA00032510"/>
    </source>
</evidence>
<evidence type="ECO:0000256" key="21">
    <source>
        <dbReference type="ARBA" id="ARBA00049161"/>
    </source>
</evidence>
<dbReference type="GO" id="GO:0005737">
    <property type="term" value="C:cytoplasm"/>
    <property type="evidence" value="ECO:0007669"/>
    <property type="project" value="TreeGrafter"/>
</dbReference>
<dbReference type="EC" id="6.3.2.17" evidence="7"/>
<dbReference type="Proteomes" id="UP000475117">
    <property type="component" value="Chromosome"/>
</dbReference>
<evidence type="ECO:0000313" key="26">
    <source>
        <dbReference type="Proteomes" id="UP000475117"/>
    </source>
</evidence>
<dbReference type="GO" id="GO:0046656">
    <property type="term" value="P:folic acid biosynthetic process"/>
    <property type="evidence" value="ECO:0007669"/>
    <property type="project" value="UniProtKB-KW"/>
</dbReference>
<evidence type="ECO:0000256" key="20">
    <source>
        <dbReference type="ARBA" id="ARBA00049035"/>
    </source>
</evidence>
<dbReference type="Gene3D" id="3.90.190.20">
    <property type="entry name" value="Mur ligase, C-terminal domain"/>
    <property type="match status" value="1"/>
</dbReference>
<organism evidence="25 26">
    <name type="scientific">Sulfuriroseicoccus oceanibius</name>
    <dbReference type="NCBI Taxonomy" id="2707525"/>
    <lineage>
        <taxon>Bacteria</taxon>
        <taxon>Pseudomonadati</taxon>
        <taxon>Verrucomicrobiota</taxon>
        <taxon>Verrucomicrobiia</taxon>
        <taxon>Verrucomicrobiales</taxon>
        <taxon>Verrucomicrobiaceae</taxon>
        <taxon>Sulfuriroseicoccus</taxon>
    </lineage>
</organism>
<dbReference type="InterPro" id="IPR036565">
    <property type="entry name" value="Mur-like_cat_sf"/>
</dbReference>
<comment type="catalytic activity">
    <reaction evidence="21">
        <text>7,8-dihydropteroate + L-glutamate + ATP = 7,8-dihydrofolate + ADP + phosphate + H(+)</text>
        <dbReference type="Rhea" id="RHEA:23584"/>
        <dbReference type="ChEBI" id="CHEBI:15378"/>
        <dbReference type="ChEBI" id="CHEBI:17839"/>
        <dbReference type="ChEBI" id="CHEBI:29985"/>
        <dbReference type="ChEBI" id="CHEBI:30616"/>
        <dbReference type="ChEBI" id="CHEBI:43474"/>
        <dbReference type="ChEBI" id="CHEBI:57451"/>
        <dbReference type="ChEBI" id="CHEBI:456216"/>
        <dbReference type="EC" id="6.3.2.12"/>
    </reaction>
</comment>
<evidence type="ECO:0000256" key="9">
    <source>
        <dbReference type="ARBA" id="ARBA00022598"/>
    </source>
</evidence>
<comment type="function">
    <text evidence="2">Functions in two distinct reactions of the de novo folate biosynthetic pathway. Catalyzes the addition of a glutamate residue to dihydropteroate (7,8-dihydropteroate or H2Pte) to form dihydrofolate (7,8-dihydrofolate monoglutamate or H2Pte-Glu). Also catalyzes successive additions of L-glutamate to tetrahydrofolate or 10-formyltetrahydrofolate or 5,10-methylenetetrahydrofolate, leading to folylpolyglutamate derivatives.</text>
</comment>
<comment type="catalytic activity">
    <reaction evidence="20">
        <text>(6R)-5,10-methylenetetrahydrofolyl-(gamma-L-Glu)(n) + L-glutamate + ATP = (6R)-5,10-methylenetetrahydrofolyl-(gamma-L-Glu)(n+1) + ADP + phosphate + H(+)</text>
        <dbReference type="Rhea" id="RHEA:51912"/>
        <dbReference type="Rhea" id="RHEA-COMP:13257"/>
        <dbReference type="Rhea" id="RHEA-COMP:13258"/>
        <dbReference type="ChEBI" id="CHEBI:15378"/>
        <dbReference type="ChEBI" id="CHEBI:29985"/>
        <dbReference type="ChEBI" id="CHEBI:30616"/>
        <dbReference type="ChEBI" id="CHEBI:43474"/>
        <dbReference type="ChEBI" id="CHEBI:136572"/>
        <dbReference type="ChEBI" id="CHEBI:456216"/>
        <dbReference type="EC" id="6.3.2.17"/>
    </reaction>
</comment>
<evidence type="ECO:0000256" key="8">
    <source>
        <dbReference type="ARBA" id="ARBA00019357"/>
    </source>
</evidence>
<keyword evidence="10" id="KW-0479">Metal-binding</keyword>
<keyword evidence="26" id="KW-1185">Reference proteome</keyword>
<dbReference type="RefSeq" id="WP_164365472.1">
    <property type="nucleotide sequence ID" value="NZ_CP066776.1"/>
</dbReference>
<dbReference type="KEGG" id="soa:G3M56_003975"/>
<evidence type="ECO:0000256" key="18">
    <source>
        <dbReference type="ARBA" id="ARBA00047493"/>
    </source>
</evidence>
<dbReference type="PANTHER" id="PTHR11136:SF0">
    <property type="entry name" value="DIHYDROFOLATE SYNTHETASE-RELATED"/>
    <property type="match status" value="1"/>
</dbReference>
<dbReference type="Pfam" id="PF02875">
    <property type="entry name" value="Mur_ligase_C"/>
    <property type="match status" value="1"/>
</dbReference>
<dbReference type="SUPFAM" id="SSF53244">
    <property type="entry name" value="MurD-like peptide ligases, peptide-binding domain"/>
    <property type="match status" value="1"/>
</dbReference>
<evidence type="ECO:0000256" key="6">
    <source>
        <dbReference type="ARBA" id="ARBA00013023"/>
    </source>
</evidence>
<dbReference type="InterPro" id="IPR001645">
    <property type="entry name" value="Folylpolyglutamate_synth"/>
</dbReference>
<dbReference type="Pfam" id="PF08245">
    <property type="entry name" value="Mur_ligase_M"/>
    <property type="match status" value="1"/>
</dbReference>
<comment type="similarity">
    <text evidence="5 22">Belongs to the folylpolyglutamate synthase family.</text>
</comment>
<dbReference type="PANTHER" id="PTHR11136">
    <property type="entry name" value="FOLYLPOLYGLUTAMATE SYNTHASE-RELATED"/>
    <property type="match status" value="1"/>
</dbReference>
<dbReference type="InterPro" id="IPR013221">
    <property type="entry name" value="Mur_ligase_cen"/>
</dbReference>
<keyword evidence="14" id="KW-0289">Folate biosynthesis</keyword>
<evidence type="ECO:0000256" key="2">
    <source>
        <dbReference type="ARBA" id="ARBA00002714"/>
    </source>
</evidence>
<dbReference type="EMBL" id="CP066776">
    <property type="protein sequence ID" value="QQL45753.1"/>
    <property type="molecule type" value="Genomic_DNA"/>
</dbReference>
<comment type="catalytic activity">
    <reaction evidence="18">
        <text>(6S)-5,6,7,8-tetrahydrofolyl-(gamma-L-Glu)(n) + L-glutamate + ATP = (6S)-5,6,7,8-tetrahydrofolyl-(gamma-L-Glu)(n+1) + ADP + phosphate + H(+)</text>
        <dbReference type="Rhea" id="RHEA:10580"/>
        <dbReference type="Rhea" id="RHEA-COMP:14738"/>
        <dbReference type="Rhea" id="RHEA-COMP:14740"/>
        <dbReference type="ChEBI" id="CHEBI:15378"/>
        <dbReference type="ChEBI" id="CHEBI:29985"/>
        <dbReference type="ChEBI" id="CHEBI:30616"/>
        <dbReference type="ChEBI" id="CHEBI:43474"/>
        <dbReference type="ChEBI" id="CHEBI:141005"/>
        <dbReference type="ChEBI" id="CHEBI:456216"/>
        <dbReference type="EC" id="6.3.2.17"/>
    </reaction>
</comment>
<evidence type="ECO:0000256" key="11">
    <source>
        <dbReference type="ARBA" id="ARBA00022741"/>
    </source>
</evidence>
<evidence type="ECO:0000259" key="24">
    <source>
        <dbReference type="Pfam" id="PF08245"/>
    </source>
</evidence>
<evidence type="ECO:0000256" key="10">
    <source>
        <dbReference type="ARBA" id="ARBA00022723"/>
    </source>
</evidence>
<sequence length="439" mass="47499">MIHAVEPEGRRRDLFLAISKATMNYGEAIDWLYRTQLIGIKLGLENVKRLLAVRLANPAPGVKVVHVAGTNGKGSTCAMIDAIARASGMRCGLFTSPHLVDFCERMRVGGEMPTREFVADELTTIREAVKDWENHPTFFEITLVLAMRYFRERSVEMIVLETGMGGRLDATNAIPKDVAVIMPVAMDHAEWLGDTLTKVAGEKAGIIQDGVPVVSAPQEPEALTVIEQEANAKRSVLTVIDEPLEGYGIGLAGAHQRWNAAAAVQALHAMGLRLRVDVIRFGLENVVWPGRFERRQVRVADRMVELVMDATHNPHAAESLAATWDSVFGSERKAVVVMGAADKKDVDGVLDHIERIGAEWILVPINSPRSMAPEALAEKLRGRGAGDADAVEDVEGGLQAALQRGADNGMPVLVTGSLFLLGEVTGLLDGGEGPRKSSQ</sequence>
<proteinExistence type="inferred from homology"/>
<comment type="pathway">
    <text evidence="3">Cofactor biosynthesis; tetrahydrofolate biosynthesis; 7,8-dihydrofolate from 2-amino-4-hydroxy-6-hydroxymethyl-7,8-dihydropteridine diphosphate and 4-aminobenzoate: step 2/2.</text>
</comment>
<evidence type="ECO:0000256" key="15">
    <source>
        <dbReference type="ARBA" id="ARBA00030048"/>
    </source>
</evidence>
<dbReference type="GO" id="GO:0005524">
    <property type="term" value="F:ATP binding"/>
    <property type="evidence" value="ECO:0007669"/>
    <property type="project" value="UniProtKB-KW"/>
</dbReference>
<evidence type="ECO:0000256" key="3">
    <source>
        <dbReference type="ARBA" id="ARBA00004799"/>
    </source>
</evidence>
<protein>
    <recommendedName>
        <fullName evidence="8">Dihydrofolate synthase/folylpolyglutamate synthase</fullName>
        <ecNumber evidence="6">6.3.2.12</ecNumber>
        <ecNumber evidence="7">6.3.2.17</ecNumber>
    </recommendedName>
    <alternativeName>
        <fullName evidence="17">Folylpoly-gamma-glutamate synthetase-dihydrofolate synthetase</fullName>
    </alternativeName>
    <alternativeName>
        <fullName evidence="15">Folylpolyglutamate synthetase</fullName>
    </alternativeName>
    <alternativeName>
        <fullName evidence="16">Tetrahydrofolylpolyglutamate synthase</fullName>
    </alternativeName>
</protein>
<evidence type="ECO:0000256" key="16">
    <source>
        <dbReference type="ARBA" id="ARBA00030592"/>
    </source>
</evidence>
<evidence type="ECO:0000256" key="19">
    <source>
        <dbReference type="ARBA" id="ARBA00047808"/>
    </source>
</evidence>
<evidence type="ECO:0000256" key="12">
    <source>
        <dbReference type="ARBA" id="ARBA00022840"/>
    </source>
</evidence>
<evidence type="ECO:0000256" key="14">
    <source>
        <dbReference type="ARBA" id="ARBA00022909"/>
    </source>
</evidence>
<evidence type="ECO:0000256" key="22">
    <source>
        <dbReference type="PIRNR" id="PIRNR001563"/>
    </source>
</evidence>
<dbReference type="PIRSF" id="PIRSF001563">
    <property type="entry name" value="Folylpolyglu_synth"/>
    <property type="match status" value="1"/>
</dbReference>
<comment type="cofactor">
    <cofactor evidence="1">
        <name>Mg(2+)</name>
        <dbReference type="ChEBI" id="CHEBI:18420"/>
    </cofactor>
</comment>
<dbReference type="EC" id="6.3.2.12" evidence="6"/>
<dbReference type="AlphaFoldDB" id="A0A6B3LDI9"/>
<dbReference type="InterPro" id="IPR004101">
    <property type="entry name" value="Mur_ligase_C"/>
</dbReference>
<keyword evidence="12 22" id="KW-0067">ATP-binding</keyword>
<feature type="domain" description="Mur ligase central" evidence="24">
    <location>
        <begin position="67"/>
        <end position="208"/>
    </location>
</feature>
<comment type="catalytic activity">
    <reaction evidence="19">
        <text>10-formyltetrahydrofolyl-(gamma-L-Glu)(n) + L-glutamate + ATP = 10-formyltetrahydrofolyl-(gamma-L-Glu)(n+1) + ADP + phosphate + H(+)</text>
        <dbReference type="Rhea" id="RHEA:51904"/>
        <dbReference type="Rhea" id="RHEA-COMP:13088"/>
        <dbReference type="Rhea" id="RHEA-COMP:14300"/>
        <dbReference type="ChEBI" id="CHEBI:15378"/>
        <dbReference type="ChEBI" id="CHEBI:29985"/>
        <dbReference type="ChEBI" id="CHEBI:30616"/>
        <dbReference type="ChEBI" id="CHEBI:43474"/>
        <dbReference type="ChEBI" id="CHEBI:134413"/>
        <dbReference type="ChEBI" id="CHEBI:456216"/>
        <dbReference type="EC" id="6.3.2.17"/>
    </reaction>
</comment>
<dbReference type="NCBIfam" id="TIGR01499">
    <property type="entry name" value="folC"/>
    <property type="match status" value="1"/>
</dbReference>
<dbReference type="FunFam" id="3.40.1190.10:FF:000011">
    <property type="entry name" value="Folylpolyglutamate synthase/dihydrofolate synthase"/>
    <property type="match status" value="1"/>
</dbReference>
<feature type="domain" description="Mur ligase C-terminal" evidence="23">
    <location>
        <begin position="290"/>
        <end position="417"/>
    </location>
</feature>
<name>A0A6B3LDI9_9BACT</name>
<evidence type="ECO:0000313" key="25">
    <source>
        <dbReference type="EMBL" id="QQL45753.1"/>
    </source>
</evidence>
<keyword evidence="11 22" id="KW-0547">Nucleotide-binding</keyword>
<dbReference type="InterPro" id="IPR036615">
    <property type="entry name" value="Mur_ligase_C_dom_sf"/>
</dbReference>
<evidence type="ECO:0000256" key="7">
    <source>
        <dbReference type="ARBA" id="ARBA00013025"/>
    </source>
</evidence>
<evidence type="ECO:0000256" key="4">
    <source>
        <dbReference type="ARBA" id="ARBA00005150"/>
    </source>
</evidence>